<dbReference type="PANTHER" id="PTHR30314">
    <property type="entry name" value="CELL DIVISION PROTEIN FTSZ-RELATED"/>
    <property type="match status" value="1"/>
</dbReference>
<dbReference type="GO" id="GO:0042802">
    <property type="term" value="F:identical protein binding"/>
    <property type="evidence" value="ECO:0007669"/>
    <property type="project" value="UniProtKB-ARBA"/>
</dbReference>
<dbReference type="FunFam" id="3.30.1330.20:FF:000007">
    <property type="entry name" value="Cell division protein ftsZ, putative"/>
    <property type="match status" value="1"/>
</dbReference>
<dbReference type="GO" id="GO:0003924">
    <property type="term" value="F:GTPase activity"/>
    <property type="evidence" value="ECO:0007669"/>
    <property type="project" value="InterPro"/>
</dbReference>
<evidence type="ECO:0000256" key="11">
    <source>
        <dbReference type="ARBA" id="ARBA00023136"/>
    </source>
</evidence>
<dbReference type="RefSeq" id="XP_022730841.1">
    <property type="nucleotide sequence ID" value="XM_022875106.1"/>
</dbReference>
<evidence type="ECO:0000256" key="3">
    <source>
        <dbReference type="ARBA" id="ARBA00009690"/>
    </source>
</evidence>
<evidence type="ECO:0000313" key="15">
    <source>
        <dbReference type="Proteomes" id="UP000515121"/>
    </source>
</evidence>
<dbReference type="Proteomes" id="UP000515121">
    <property type="component" value="Unplaced"/>
</dbReference>
<dbReference type="OrthoDB" id="70257at2759"/>
<accession>A0A6P5XSL5</accession>
<dbReference type="Pfam" id="PF12327">
    <property type="entry name" value="FtsZ_C"/>
    <property type="match status" value="1"/>
</dbReference>
<dbReference type="GO" id="GO:0005525">
    <property type="term" value="F:GTP binding"/>
    <property type="evidence" value="ECO:0007669"/>
    <property type="project" value="UniProtKB-KW"/>
</dbReference>
<evidence type="ECO:0000259" key="13">
    <source>
        <dbReference type="SMART" id="SM00864"/>
    </source>
</evidence>
<evidence type="ECO:0000256" key="12">
    <source>
        <dbReference type="SAM" id="MobiDB-lite"/>
    </source>
</evidence>
<evidence type="ECO:0000256" key="5">
    <source>
        <dbReference type="ARBA" id="ARBA00022553"/>
    </source>
</evidence>
<evidence type="ECO:0000256" key="1">
    <source>
        <dbReference type="ARBA" id="ARBA00004470"/>
    </source>
</evidence>
<dbReference type="FunFam" id="3.40.50.1440:FF:000001">
    <property type="entry name" value="Cell division protein FtsZ"/>
    <property type="match status" value="1"/>
</dbReference>
<dbReference type="GO" id="GO:0009570">
    <property type="term" value="C:chloroplast stroma"/>
    <property type="evidence" value="ECO:0007669"/>
    <property type="project" value="UniProtKB-SubCell"/>
</dbReference>
<keyword evidence="15" id="KW-1185">Reference proteome</keyword>
<dbReference type="InterPro" id="IPR000158">
    <property type="entry name" value="Cell_div_FtsZ"/>
</dbReference>
<dbReference type="SMART" id="SM00865">
    <property type="entry name" value="Tubulin_C"/>
    <property type="match status" value="1"/>
</dbReference>
<evidence type="ECO:0000256" key="7">
    <source>
        <dbReference type="ARBA" id="ARBA00022741"/>
    </source>
</evidence>
<keyword evidence="4" id="KW-0150">Chloroplast</keyword>
<keyword evidence="11" id="KW-0472">Membrane</keyword>
<dbReference type="InterPro" id="IPR045061">
    <property type="entry name" value="FtsZ/CetZ"/>
</dbReference>
<evidence type="ECO:0000313" key="16">
    <source>
        <dbReference type="RefSeq" id="XP_022730841.1"/>
    </source>
</evidence>
<dbReference type="GO" id="GO:0070938">
    <property type="term" value="C:contractile ring"/>
    <property type="evidence" value="ECO:0007669"/>
    <property type="project" value="UniProtKB-ARBA"/>
</dbReference>
<evidence type="ECO:0000256" key="4">
    <source>
        <dbReference type="ARBA" id="ARBA00022528"/>
    </source>
</evidence>
<dbReference type="InterPro" id="IPR020805">
    <property type="entry name" value="Cell_div_FtsZ_CS"/>
</dbReference>
<dbReference type="Gene3D" id="3.30.1330.20">
    <property type="entry name" value="Tubulin/FtsZ, C-terminal domain"/>
    <property type="match status" value="1"/>
</dbReference>
<dbReference type="GeneID" id="111285587"/>
<keyword evidence="5" id="KW-0597">Phosphoprotein</keyword>
<evidence type="ECO:0000256" key="6">
    <source>
        <dbReference type="ARBA" id="ARBA00022640"/>
    </source>
</evidence>
<keyword evidence="9" id="KW-0793">Thylakoid</keyword>
<dbReference type="SUPFAM" id="SSF52490">
    <property type="entry name" value="Tubulin nucleotide-binding domain-like"/>
    <property type="match status" value="1"/>
</dbReference>
<dbReference type="InterPro" id="IPR024757">
    <property type="entry name" value="FtsZ_C"/>
</dbReference>
<dbReference type="InterPro" id="IPR018316">
    <property type="entry name" value="Tubulin/FtsZ_2-layer-sand-dom"/>
</dbReference>
<evidence type="ECO:0000256" key="2">
    <source>
        <dbReference type="ARBA" id="ARBA00004525"/>
    </source>
</evidence>
<proteinExistence type="inferred from homology"/>
<dbReference type="InterPro" id="IPR003008">
    <property type="entry name" value="Tubulin_FtsZ_GTPase"/>
</dbReference>
<sequence length="482" mass="50850">MAACSSPCFVPFESQATVGVLTFSKGYSLKERWIGKASFLKGFHKSGFFGACQRKGGLPSFLKFKCSVNSNNVSPNNGKESFLDPEILMHSVEEDDAFPSLRKESYSRNITESLSESCSRSSYSEAKIKVVGVGGGGSNAVNRMIENSMKGVEFLIVNTDAQALEMSPVLPKNRLQIGEELTRGLGAGGKPETGMNAANESRAAIEEAVHGADMVFVTAGMGGGTGTGGAPVIAGIAKSKGILTVGIVTTPFSFEGRRRAIQAQEGIATLRENLDTLIVIPNDKLLTAVSHATLVTEAFNLADDILRQGVCGISDIITVPGLVNVDFADVHAIMKDAGSSLMGIGTATGKNRARDAALNAIQSPLLDIGIERATGIVWNITGGTDLTLFEVNAAAEVIYDLVDPNANLIVGAVIDPSLSNQVSITLIATGFKHQEDSKGKGIQLVSGDDSIGFNKRSPYTDDGSPEIPGFLKKKGRSRYPQL</sequence>
<dbReference type="NCBIfam" id="TIGR00065">
    <property type="entry name" value="ftsZ"/>
    <property type="match status" value="1"/>
</dbReference>
<dbReference type="Pfam" id="PF00091">
    <property type="entry name" value="Tubulin"/>
    <property type="match status" value="1"/>
</dbReference>
<dbReference type="InterPro" id="IPR037103">
    <property type="entry name" value="Tubulin/FtsZ-like_C"/>
</dbReference>
<evidence type="ECO:0000256" key="8">
    <source>
        <dbReference type="ARBA" id="ARBA00022946"/>
    </source>
</evidence>
<feature type="compositionally biased region" description="Basic residues" evidence="12">
    <location>
        <begin position="471"/>
        <end position="482"/>
    </location>
</feature>
<feature type="region of interest" description="Disordered" evidence="12">
    <location>
        <begin position="453"/>
        <end position="482"/>
    </location>
</feature>
<dbReference type="InterPro" id="IPR008280">
    <property type="entry name" value="Tub_FtsZ_C"/>
</dbReference>
<evidence type="ECO:0000256" key="9">
    <source>
        <dbReference type="ARBA" id="ARBA00023078"/>
    </source>
</evidence>
<keyword evidence="7" id="KW-0547">Nucleotide-binding</keyword>
<keyword evidence="8" id="KW-0809">Transit peptide</keyword>
<dbReference type="HAMAP" id="MF_00909">
    <property type="entry name" value="FtsZ"/>
    <property type="match status" value="1"/>
</dbReference>
<dbReference type="GO" id="GO:0010020">
    <property type="term" value="P:chloroplast fission"/>
    <property type="evidence" value="ECO:0007669"/>
    <property type="project" value="UniProtKB-ARBA"/>
</dbReference>
<dbReference type="Gene3D" id="3.40.50.1440">
    <property type="entry name" value="Tubulin/FtsZ, GTPase domain"/>
    <property type="match status" value="1"/>
</dbReference>
<dbReference type="CDD" id="cd02201">
    <property type="entry name" value="FtsZ_type1"/>
    <property type="match status" value="1"/>
</dbReference>
<keyword evidence="10" id="KW-0342">GTP-binding</keyword>
<keyword evidence="6" id="KW-0934">Plastid</keyword>
<protein>
    <submittedName>
        <fullName evidence="16">Cell division protein FtsZ homolog 2-1, chloroplastic-like</fullName>
    </submittedName>
</protein>
<reference evidence="16" key="1">
    <citation type="submission" date="2025-08" db="UniProtKB">
        <authorList>
            <consortium name="RefSeq"/>
        </authorList>
    </citation>
    <scope>IDENTIFICATION</scope>
    <source>
        <tissue evidence="16">Fruit stalk</tissue>
    </source>
</reference>
<dbReference type="PROSITE" id="PS01135">
    <property type="entry name" value="FTSZ_2"/>
    <property type="match status" value="1"/>
</dbReference>
<dbReference type="SMART" id="SM00864">
    <property type="entry name" value="Tubulin"/>
    <property type="match status" value="1"/>
</dbReference>
<comment type="subcellular location">
    <subcellularLocation>
        <location evidence="1">Plastid</location>
        <location evidence="1">Chloroplast stroma</location>
    </subcellularLocation>
    <subcellularLocation>
        <location evidence="2">Plastid</location>
        <location evidence="2">Chloroplast thylakoid membrane</location>
        <topology evidence="2">Peripheral membrane protein</topology>
    </subcellularLocation>
</comment>
<gene>
    <name evidence="16" type="primary">LOC111285587</name>
</gene>
<feature type="domain" description="Tubulin/FtsZ GTPase" evidence="13">
    <location>
        <begin position="127"/>
        <end position="321"/>
    </location>
</feature>
<name>A0A6P5XSL5_DURZI</name>
<dbReference type="SUPFAM" id="SSF55307">
    <property type="entry name" value="Tubulin C-terminal domain-like"/>
    <property type="match status" value="1"/>
</dbReference>
<feature type="domain" description="Tubulin/FtsZ 2-layer sandwich" evidence="14">
    <location>
        <begin position="323"/>
        <end position="440"/>
    </location>
</feature>
<dbReference type="PRINTS" id="PR00423">
    <property type="entry name" value="CELLDVISFTSZ"/>
</dbReference>
<organism evidence="15 16">
    <name type="scientific">Durio zibethinus</name>
    <name type="common">Durian</name>
    <dbReference type="NCBI Taxonomy" id="66656"/>
    <lineage>
        <taxon>Eukaryota</taxon>
        <taxon>Viridiplantae</taxon>
        <taxon>Streptophyta</taxon>
        <taxon>Embryophyta</taxon>
        <taxon>Tracheophyta</taxon>
        <taxon>Spermatophyta</taxon>
        <taxon>Magnoliopsida</taxon>
        <taxon>eudicotyledons</taxon>
        <taxon>Gunneridae</taxon>
        <taxon>Pentapetalae</taxon>
        <taxon>rosids</taxon>
        <taxon>malvids</taxon>
        <taxon>Malvales</taxon>
        <taxon>Malvaceae</taxon>
        <taxon>Helicteroideae</taxon>
        <taxon>Durio</taxon>
    </lineage>
</organism>
<dbReference type="InterPro" id="IPR036525">
    <property type="entry name" value="Tubulin/FtsZ_GTPase_sf"/>
</dbReference>
<evidence type="ECO:0000256" key="10">
    <source>
        <dbReference type="ARBA" id="ARBA00023134"/>
    </source>
</evidence>
<dbReference type="AlphaFoldDB" id="A0A6P5XSL5"/>
<dbReference type="PANTHER" id="PTHR30314:SF25">
    <property type="entry name" value="CELL DIVISION PROTEIN FTSZ HOMOLOG 2-1, CHLOROPLASTIC-LIKE"/>
    <property type="match status" value="1"/>
</dbReference>
<dbReference type="KEGG" id="dzi:111285587"/>
<dbReference type="GO" id="GO:0009535">
    <property type="term" value="C:chloroplast thylakoid membrane"/>
    <property type="evidence" value="ECO:0007669"/>
    <property type="project" value="UniProtKB-SubCell"/>
</dbReference>
<evidence type="ECO:0000259" key="14">
    <source>
        <dbReference type="SMART" id="SM00865"/>
    </source>
</evidence>
<comment type="similarity">
    <text evidence="3">Belongs to the FtsZ family.</text>
</comment>